<dbReference type="EMBL" id="VUJU01017365">
    <property type="protein sequence ID" value="KAF0683509.1"/>
    <property type="molecule type" value="Genomic_DNA"/>
</dbReference>
<keyword evidence="3" id="KW-1185">Reference proteome</keyword>
<accession>A0A6G0VIT4</accession>
<dbReference type="Pfam" id="PF05699">
    <property type="entry name" value="Dimer_Tnp_hAT"/>
    <property type="match status" value="1"/>
</dbReference>
<dbReference type="InterPro" id="IPR012337">
    <property type="entry name" value="RNaseH-like_sf"/>
</dbReference>
<dbReference type="GO" id="GO:0046983">
    <property type="term" value="F:protein dimerization activity"/>
    <property type="evidence" value="ECO:0007669"/>
    <property type="project" value="InterPro"/>
</dbReference>
<reference evidence="2 3" key="1">
    <citation type="submission" date="2019-08" db="EMBL/GenBank/DDBJ databases">
        <title>Whole genome of Aphis craccivora.</title>
        <authorList>
            <person name="Voronova N.V."/>
            <person name="Shulinski R.S."/>
            <person name="Bandarenka Y.V."/>
            <person name="Zhorov D.G."/>
            <person name="Warner D."/>
        </authorList>
    </citation>
    <scope>NUCLEOTIDE SEQUENCE [LARGE SCALE GENOMIC DNA]</scope>
    <source>
        <strain evidence="2">180601</strain>
        <tissue evidence="2">Whole Body</tissue>
    </source>
</reference>
<evidence type="ECO:0000259" key="1">
    <source>
        <dbReference type="Pfam" id="PF05699"/>
    </source>
</evidence>
<dbReference type="InterPro" id="IPR008906">
    <property type="entry name" value="HATC_C_dom"/>
</dbReference>
<feature type="domain" description="HAT C-terminal dimerisation" evidence="1">
    <location>
        <begin position="141"/>
        <end position="200"/>
    </location>
</feature>
<sequence length="225" mass="26448">YQECVLLMNEMDIEVKIPRLSKYQTKRSNHPVNNIEEYYRVSLFIPLLENILEDLRSRFIRKENKMLLDLCLLIPRYITDISNDDFKKITEAATELFVFNEEESVDQIELKTELDLWKTKWQRIKTDGHEICQDALSSMENCNSIIYPTLHKLISIIACLPISVASAERSFSTLRRLKTWLRSRMGQERLTGLALLNIHHTLTISVDDVINRFANTKKRNIDFVL</sequence>
<gene>
    <name evidence="2" type="ORF">FWK35_00035964</name>
</gene>
<dbReference type="AlphaFoldDB" id="A0A6G0VIT4"/>
<feature type="non-terminal residue" evidence="2">
    <location>
        <position position="1"/>
    </location>
</feature>
<dbReference type="Proteomes" id="UP000478052">
    <property type="component" value="Unassembled WGS sequence"/>
</dbReference>
<dbReference type="PANTHER" id="PTHR46289:SF14">
    <property type="entry name" value="DUF4371 DOMAIN-CONTAINING PROTEIN"/>
    <property type="match status" value="1"/>
</dbReference>
<comment type="caution">
    <text evidence="2">The sequence shown here is derived from an EMBL/GenBank/DDBJ whole genome shotgun (WGS) entry which is preliminary data.</text>
</comment>
<dbReference type="InterPro" id="IPR052958">
    <property type="entry name" value="IFN-induced_PKR_regulator"/>
</dbReference>
<dbReference type="OrthoDB" id="6604782at2759"/>
<evidence type="ECO:0000313" key="2">
    <source>
        <dbReference type="EMBL" id="KAF0683509.1"/>
    </source>
</evidence>
<dbReference type="SUPFAM" id="SSF53098">
    <property type="entry name" value="Ribonuclease H-like"/>
    <property type="match status" value="1"/>
</dbReference>
<proteinExistence type="predicted"/>
<name>A0A6G0VIT4_APHCR</name>
<evidence type="ECO:0000313" key="3">
    <source>
        <dbReference type="Proteomes" id="UP000478052"/>
    </source>
</evidence>
<dbReference type="PANTHER" id="PTHR46289">
    <property type="entry name" value="52 KDA REPRESSOR OF THE INHIBITOR OF THE PROTEIN KINASE-LIKE PROTEIN-RELATED"/>
    <property type="match status" value="1"/>
</dbReference>
<protein>
    <submittedName>
        <fullName evidence="2">52 kDa repressor of the inhibitor of the protein kinase-like</fullName>
    </submittedName>
</protein>
<organism evidence="2 3">
    <name type="scientific">Aphis craccivora</name>
    <name type="common">Cowpea aphid</name>
    <dbReference type="NCBI Taxonomy" id="307492"/>
    <lineage>
        <taxon>Eukaryota</taxon>
        <taxon>Metazoa</taxon>
        <taxon>Ecdysozoa</taxon>
        <taxon>Arthropoda</taxon>
        <taxon>Hexapoda</taxon>
        <taxon>Insecta</taxon>
        <taxon>Pterygota</taxon>
        <taxon>Neoptera</taxon>
        <taxon>Paraneoptera</taxon>
        <taxon>Hemiptera</taxon>
        <taxon>Sternorrhyncha</taxon>
        <taxon>Aphidomorpha</taxon>
        <taxon>Aphidoidea</taxon>
        <taxon>Aphididae</taxon>
        <taxon>Aphidini</taxon>
        <taxon>Aphis</taxon>
        <taxon>Aphis</taxon>
    </lineage>
</organism>